<dbReference type="GO" id="GO:0008745">
    <property type="term" value="F:N-acetylmuramoyl-L-alanine amidase activity"/>
    <property type="evidence" value="ECO:0007669"/>
    <property type="project" value="InterPro"/>
</dbReference>
<dbReference type="SUPFAM" id="SSF47090">
    <property type="entry name" value="PGBD-like"/>
    <property type="match status" value="1"/>
</dbReference>
<sequence>MQWCTKPLSAIAAQMMFSSRLLFICGVSVLLISCATLPISYMQSKNYSQRIKFLVMHYTAIDYQKSVKALVEEGGLSSHYLIPERHDPSYTDGDLKVIQLVAESGRAWHAGNSHWQGREDLNDQSIGIEIVNVPECMRDNAGTATQKRENDAGRLCIFPDYDPKQIELLIKLSKDILKRNPDISPTAIVGHSDIAPTRKNDPGPRFPWYQLYQAGIGAWYDNNTLQKYWQMFNDRPVSVGLMQSALRVYGYGITETAVNDGATVDTLSAFQMHFMPWSVNGQLDSKTAGALFALIEKYMPERIGSLLARYEAEKLPLAAPITLGFYQVNEVFPNIERSTREWVNDRTVFKSYAGEGEIIIDNLNALSADVYINGEKLNIDSPLQAYQRYSYSLARRTKNGENTLKVDNILPEGSSIKVMIPYPKLQQGSEKNNTKLAAKFAKVDELINNDVANGFPGAVLLVLKDGKVIKRSAYGYARKYADGGLPLDTPVKMQTDTLFDIASNTKMFATNFALMKLVSEGKIDVTKPISNYLPEYQGQGRESRLVRDLLTHTAGYSPQVRFFTKDNELGPRFFSQNKKQTEHLLLTRVPFVVGRQTKAVYSDTDYMLLGLLIERVTHNSLDHYVEQEIYHPLNLHNTLFNPLRKGFTPTQFAATEIYGTTRGGTVDFDNVRTYVLQGEVHDEKAFHSLDGIAGHAGLFSTVDELAVLAQTLLNGGGYGQHKLFERDVLEKFVKPEEGDGSFGLGWRRADHGQQKWHFGPYASPYAYGHTGWTGTVTVIDPAYDLAIILLTNARHSEIVEQEEGKGPEFSGKLFETGKYGSVISLIYEAILDNK</sequence>
<dbReference type="RefSeq" id="WP_068373755.1">
    <property type="nucleotide sequence ID" value="NZ_LSNE01000003.1"/>
</dbReference>
<dbReference type="InterPro" id="IPR001466">
    <property type="entry name" value="Beta-lactam-related"/>
</dbReference>
<dbReference type="OrthoDB" id="9794842at2"/>
<dbReference type="InterPro" id="IPR036365">
    <property type="entry name" value="PGBD-like_sf"/>
</dbReference>
<dbReference type="Gene3D" id="1.10.101.10">
    <property type="entry name" value="PGBD-like superfamily/PGBD"/>
    <property type="match status" value="1"/>
</dbReference>
<dbReference type="PROSITE" id="PS51257">
    <property type="entry name" value="PROKAR_LIPOPROTEIN"/>
    <property type="match status" value="1"/>
</dbReference>
<feature type="transmembrane region" description="Helical" evidence="2">
    <location>
        <begin position="21"/>
        <end position="42"/>
    </location>
</feature>
<dbReference type="Pfam" id="PF01510">
    <property type="entry name" value="Amidase_2"/>
    <property type="match status" value="1"/>
</dbReference>
<accession>A0A136A484</accession>
<dbReference type="NCBIfam" id="NF002968">
    <property type="entry name" value="PRK03642.1"/>
    <property type="match status" value="1"/>
</dbReference>
<dbReference type="InterPro" id="IPR036505">
    <property type="entry name" value="Amidase/PGRP_sf"/>
</dbReference>
<gene>
    <name evidence="4" type="ORF">AX660_08625</name>
</gene>
<keyword evidence="1" id="KW-0378">Hydrolase</keyword>
<organism evidence="4 5">
    <name type="scientific">Paraglaciecola hydrolytica</name>
    <dbReference type="NCBI Taxonomy" id="1799789"/>
    <lineage>
        <taxon>Bacteria</taxon>
        <taxon>Pseudomonadati</taxon>
        <taxon>Pseudomonadota</taxon>
        <taxon>Gammaproteobacteria</taxon>
        <taxon>Alteromonadales</taxon>
        <taxon>Alteromonadaceae</taxon>
        <taxon>Paraglaciecola</taxon>
    </lineage>
</organism>
<keyword evidence="2" id="KW-0812">Transmembrane</keyword>
<evidence type="ECO:0000313" key="5">
    <source>
        <dbReference type="Proteomes" id="UP000070299"/>
    </source>
</evidence>
<evidence type="ECO:0000256" key="2">
    <source>
        <dbReference type="SAM" id="Phobius"/>
    </source>
</evidence>
<dbReference type="CDD" id="cd06583">
    <property type="entry name" value="PGRP"/>
    <property type="match status" value="1"/>
</dbReference>
<feature type="domain" description="N-acetylmuramoyl-L-alanine amidase" evidence="3">
    <location>
        <begin position="39"/>
        <end position="203"/>
    </location>
</feature>
<evidence type="ECO:0000256" key="1">
    <source>
        <dbReference type="ARBA" id="ARBA00022801"/>
    </source>
</evidence>
<keyword evidence="2" id="KW-0472">Membrane</keyword>
<dbReference type="Gene3D" id="3.40.80.10">
    <property type="entry name" value="Peptidoglycan recognition protein-like"/>
    <property type="match status" value="1"/>
</dbReference>
<dbReference type="EMBL" id="LSNE01000003">
    <property type="protein sequence ID" value="KXI30055.1"/>
    <property type="molecule type" value="Genomic_DNA"/>
</dbReference>
<comment type="caution">
    <text evidence="4">The sequence shown here is derived from an EMBL/GenBank/DDBJ whole genome shotgun (WGS) entry which is preliminary data.</text>
</comment>
<dbReference type="Pfam" id="PF00144">
    <property type="entry name" value="Beta-lactamase"/>
    <property type="match status" value="1"/>
</dbReference>
<keyword evidence="2" id="KW-1133">Transmembrane helix</keyword>
<dbReference type="InterPro" id="IPR002502">
    <property type="entry name" value="Amidase_domain"/>
</dbReference>
<evidence type="ECO:0000313" key="4">
    <source>
        <dbReference type="EMBL" id="KXI30055.1"/>
    </source>
</evidence>
<dbReference type="InterPro" id="IPR012338">
    <property type="entry name" value="Beta-lactam/transpept-like"/>
</dbReference>
<dbReference type="Gene3D" id="3.40.710.10">
    <property type="entry name" value="DD-peptidase/beta-lactamase superfamily"/>
    <property type="match status" value="1"/>
</dbReference>
<dbReference type="SUPFAM" id="SSF55846">
    <property type="entry name" value="N-acetylmuramoyl-L-alanine amidase-like"/>
    <property type="match status" value="1"/>
</dbReference>
<dbReference type="InterPro" id="IPR050789">
    <property type="entry name" value="Diverse_Enzym_Activities"/>
</dbReference>
<reference evidence="5" key="1">
    <citation type="submission" date="2016-02" db="EMBL/GenBank/DDBJ databases">
        <authorList>
            <person name="Schultz-Johansen M."/>
            <person name="Glaring M.A."/>
            <person name="Bech P.K."/>
            <person name="Stougaard P."/>
        </authorList>
    </citation>
    <scope>NUCLEOTIDE SEQUENCE [LARGE SCALE GENOMIC DNA]</scope>
    <source>
        <strain evidence="5">S66</strain>
    </source>
</reference>
<keyword evidence="5" id="KW-1185">Reference proteome</keyword>
<dbReference type="Proteomes" id="UP000070299">
    <property type="component" value="Unassembled WGS sequence"/>
</dbReference>
<dbReference type="STRING" id="1799789.AX660_08625"/>
<proteinExistence type="predicted"/>
<evidence type="ECO:0000259" key="3">
    <source>
        <dbReference type="SMART" id="SM00644"/>
    </source>
</evidence>
<protein>
    <submittedName>
        <fullName evidence="4">N-acetylmuramoyl-L-alanine amidase</fullName>
    </submittedName>
</protein>
<dbReference type="AlphaFoldDB" id="A0A136A484"/>
<dbReference type="FunFam" id="3.40.80.10:FF:000003">
    <property type="entry name" value="N-acetylmuramoyl-L-alanine amidase"/>
    <property type="match status" value="1"/>
</dbReference>
<dbReference type="PANTHER" id="PTHR43283:SF11">
    <property type="entry name" value="BETA-LACTAMASE-RELATED DOMAIN-CONTAINING PROTEIN"/>
    <property type="match status" value="1"/>
</dbReference>
<dbReference type="SUPFAM" id="SSF56601">
    <property type="entry name" value="beta-lactamase/transpeptidase-like"/>
    <property type="match status" value="1"/>
</dbReference>
<dbReference type="SMART" id="SM00644">
    <property type="entry name" value="Ami_2"/>
    <property type="match status" value="1"/>
</dbReference>
<dbReference type="PANTHER" id="PTHR43283">
    <property type="entry name" value="BETA-LACTAMASE-RELATED"/>
    <property type="match status" value="1"/>
</dbReference>
<name>A0A136A484_9ALTE</name>
<dbReference type="InterPro" id="IPR036366">
    <property type="entry name" value="PGBDSf"/>
</dbReference>
<dbReference type="GO" id="GO:0009253">
    <property type="term" value="P:peptidoglycan catabolic process"/>
    <property type="evidence" value="ECO:0007669"/>
    <property type="project" value="InterPro"/>
</dbReference>